<dbReference type="Proteomes" id="UP000050424">
    <property type="component" value="Unassembled WGS sequence"/>
</dbReference>
<protein>
    <submittedName>
        <fullName evidence="2">Uncharacterized protein</fullName>
    </submittedName>
</protein>
<feature type="region of interest" description="Disordered" evidence="1">
    <location>
        <begin position="1"/>
        <end position="63"/>
    </location>
</feature>
<evidence type="ECO:0000313" key="2">
    <source>
        <dbReference type="EMBL" id="KPM44602.1"/>
    </source>
</evidence>
<reference evidence="2 3" key="1">
    <citation type="submission" date="2015-09" db="EMBL/GenBank/DDBJ databases">
        <title>Draft genome of a European isolate of the apple canker pathogen Neonectria ditissima.</title>
        <authorList>
            <person name="Gomez-Cortecero A."/>
            <person name="Harrison R.J."/>
            <person name="Armitage A.D."/>
        </authorList>
    </citation>
    <scope>NUCLEOTIDE SEQUENCE [LARGE SCALE GENOMIC DNA]</scope>
    <source>
        <strain evidence="2 3">R09/05</strain>
    </source>
</reference>
<sequence length="91" mass="9342">MINGAGKPSGPPSGESRPSGPDLDSDEANTFLSDDDEHGDDILCRNGKRKRPVSVSPVCSLPSTDGAPAAACDLFLATPTPTPGYHPTPNP</sequence>
<dbReference type="EMBL" id="LKCW01000017">
    <property type="protein sequence ID" value="KPM44602.1"/>
    <property type="molecule type" value="Genomic_DNA"/>
</dbReference>
<comment type="caution">
    <text evidence="2">The sequence shown here is derived from an EMBL/GenBank/DDBJ whole genome shotgun (WGS) entry which is preliminary data.</text>
</comment>
<proteinExistence type="predicted"/>
<gene>
    <name evidence="2" type="ORF">AK830_g1961</name>
</gene>
<name>A0A0P7BT80_9HYPO</name>
<accession>A0A0P7BT80</accession>
<keyword evidence="3" id="KW-1185">Reference proteome</keyword>
<feature type="compositionally biased region" description="Low complexity" evidence="1">
    <location>
        <begin position="53"/>
        <end position="63"/>
    </location>
</feature>
<feature type="compositionally biased region" description="Acidic residues" evidence="1">
    <location>
        <begin position="23"/>
        <end position="39"/>
    </location>
</feature>
<feature type="compositionally biased region" description="Low complexity" evidence="1">
    <location>
        <begin position="1"/>
        <end position="21"/>
    </location>
</feature>
<dbReference type="STRING" id="78410.A0A0P7BT80"/>
<organism evidence="2 3">
    <name type="scientific">Neonectria ditissima</name>
    <dbReference type="NCBI Taxonomy" id="78410"/>
    <lineage>
        <taxon>Eukaryota</taxon>
        <taxon>Fungi</taxon>
        <taxon>Dikarya</taxon>
        <taxon>Ascomycota</taxon>
        <taxon>Pezizomycotina</taxon>
        <taxon>Sordariomycetes</taxon>
        <taxon>Hypocreomycetidae</taxon>
        <taxon>Hypocreales</taxon>
        <taxon>Nectriaceae</taxon>
        <taxon>Neonectria</taxon>
    </lineage>
</organism>
<evidence type="ECO:0000256" key="1">
    <source>
        <dbReference type="SAM" id="MobiDB-lite"/>
    </source>
</evidence>
<dbReference type="AlphaFoldDB" id="A0A0P7BT80"/>
<evidence type="ECO:0000313" key="3">
    <source>
        <dbReference type="Proteomes" id="UP000050424"/>
    </source>
</evidence>